<evidence type="ECO:0000313" key="9">
    <source>
        <dbReference type="Proteomes" id="UP000823865"/>
    </source>
</evidence>
<feature type="domain" description="RagB/SusD" evidence="6">
    <location>
        <begin position="352"/>
        <end position="483"/>
    </location>
</feature>
<evidence type="ECO:0000259" key="7">
    <source>
        <dbReference type="Pfam" id="PF14322"/>
    </source>
</evidence>
<keyword evidence="4" id="KW-0472">Membrane</keyword>
<protein>
    <submittedName>
        <fullName evidence="8">RagB/SusD family nutrient uptake outer membrane protein</fullName>
    </submittedName>
</protein>
<evidence type="ECO:0000313" key="8">
    <source>
        <dbReference type="EMBL" id="MBU3854688.1"/>
    </source>
</evidence>
<dbReference type="Gene3D" id="1.25.40.900">
    <property type="match status" value="1"/>
</dbReference>
<dbReference type="InterPro" id="IPR011990">
    <property type="entry name" value="TPR-like_helical_dom_sf"/>
</dbReference>
<keyword evidence="3" id="KW-0732">Signal</keyword>
<accession>A0A9E2P2C7</accession>
<reference evidence="8" key="1">
    <citation type="journal article" date="2021" name="PeerJ">
        <title>Extensive microbial diversity within the chicken gut microbiome revealed by metagenomics and culture.</title>
        <authorList>
            <person name="Gilroy R."/>
            <person name="Ravi A."/>
            <person name="Getino M."/>
            <person name="Pursley I."/>
            <person name="Horton D.L."/>
            <person name="Alikhan N.F."/>
            <person name="Baker D."/>
            <person name="Gharbi K."/>
            <person name="Hall N."/>
            <person name="Watson M."/>
            <person name="Adriaenssens E.M."/>
            <person name="Foster-Nyarko E."/>
            <person name="Jarju S."/>
            <person name="Secka A."/>
            <person name="Antonio M."/>
            <person name="Oren A."/>
            <person name="Chaudhuri R.R."/>
            <person name="La Ragione R."/>
            <person name="Hildebrand F."/>
            <person name="Pallen M.J."/>
        </authorList>
    </citation>
    <scope>NUCLEOTIDE SEQUENCE</scope>
    <source>
        <strain evidence="8">G3-2149</strain>
    </source>
</reference>
<dbReference type="Pfam" id="PF07980">
    <property type="entry name" value="SusD_RagB"/>
    <property type="match status" value="1"/>
</dbReference>
<dbReference type="Proteomes" id="UP000823865">
    <property type="component" value="Unassembled WGS sequence"/>
</dbReference>
<dbReference type="AlphaFoldDB" id="A0A9E2P2C7"/>
<evidence type="ECO:0000256" key="4">
    <source>
        <dbReference type="ARBA" id="ARBA00023136"/>
    </source>
</evidence>
<evidence type="ECO:0000256" key="3">
    <source>
        <dbReference type="ARBA" id="ARBA00022729"/>
    </source>
</evidence>
<dbReference type="GO" id="GO:0009279">
    <property type="term" value="C:cell outer membrane"/>
    <property type="evidence" value="ECO:0007669"/>
    <property type="project" value="UniProtKB-SubCell"/>
</dbReference>
<evidence type="ECO:0000256" key="2">
    <source>
        <dbReference type="ARBA" id="ARBA00006275"/>
    </source>
</evidence>
<evidence type="ECO:0000256" key="5">
    <source>
        <dbReference type="ARBA" id="ARBA00023237"/>
    </source>
</evidence>
<dbReference type="Gene3D" id="1.25.40.390">
    <property type="match status" value="1"/>
</dbReference>
<gene>
    <name evidence="8" type="ORF">H9789_12915</name>
</gene>
<keyword evidence="5" id="KW-0998">Cell outer membrane</keyword>
<dbReference type="Gene3D" id="2.20.20.130">
    <property type="match status" value="1"/>
</dbReference>
<feature type="domain" description="SusD-like N-terminal" evidence="7">
    <location>
        <begin position="80"/>
        <end position="240"/>
    </location>
</feature>
<evidence type="ECO:0000256" key="1">
    <source>
        <dbReference type="ARBA" id="ARBA00004442"/>
    </source>
</evidence>
<dbReference type="EMBL" id="JAHLFU010000267">
    <property type="protein sequence ID" value="MBU3854688.1"/>
    <property type="molecule type" value="Genomic_DNA"/>
</dbReference>
<reference evidence="8" key="2">
    <citation type="submission" date="2021-04" db="EMBL/GenBank/DDBJ databases">
        <authorList>
            <person name="Gilroy R."/>
        </authorList>
    </citation>
    <scope>NUCLEOTIDE SEQUENCE</scope>
    <source>
        <strain evidence="8">G3-2149</strain>
    </source>
</reference>
<evidence type="ECO:0000259" key="6">
    <source>
        <dbReference type="Pfam" id="PF07980"/>
    </source>
</evidence>
<comment type="subcellular location">
    <subcellularLocation>
        <location evidence="1">Cell outer membrane</location>
    </subcellularLocation>
</comment>
<sequence length="491" mass="54258">MKKNILKVFAMMTFGLGISSCGENFLETDYYKGIEAEGGLSTVNNISTALNGTYYNLFYYTFAGNYAINIGDIPTDISYWNSKTNHFNNIYTYTVVDTDTYLNDIWEYGYKVADNATRVINGAQELYDGCTAEEKAQLDQIMAEAYGLRGYAELMLVNIYAHQVKVNGTDFSSQPGIVVIDQKPIEALAEVTRSTVGESYTAILSDLNNALTHFDAAGGDRGSILYFNKAAVYGLLARTNLYLENWNDAKKYAQMALDEKDITTLTYDAKAYAALYTGNESNTESMLSLAITQTDNWSANSNGTLWSTYNYSPSPKLQAIYGTNDCRTSIFGWSEKSTPSVPIFTGGKLSQHSSGNSAYATNYLVNAPEMYLIIAEANLKTGDLANASNALLTVAKRNADITSVNDLPATSDALMSFIKDERARELFQEGHRLYDLRRWDEAADVFAIQAPNIAFTYTNYKISDLVFPIPSAEVNSGFGVEQNDWSGTLPK</sequence>
<comment type="similarity">
    <text evidence="2">Belongs to the SusD family.</text>
</comment>
<dbReference type="PROSITE" id="PS51257">
    <property type="entry name" value="PROKAR_LIPOPROTEIN"/>
    <property type="match status" value="1"/>
</dbReference>
<proteinExistence type="inferred from homology"/>
<name>A0A9E2P2C7_9BACT</name>
<organism evidence="8 9">
    <name type="scientific">Candidatus Paraprevotella stercoravium</name>
    <dbReference type="NCBI Taxonomy" id="2838725"/>
    <lineage>
        <taxon>Bacteria</taxon>
        <taxon>Pseudomonadati</taxon>
        <taxon>Bacteroidota</taxon>
        <taxon>Bacteroidia</taxon>
        <taxon>Bacteroidales</taxon>
        <taxon>Prevotellaceae</taxon>
        <taxon>Paraprevotella</taxon>
    </lineage>
</organism>
<dbReference type="InterPro" id="IPR033985">
    <property type="entry name" value="SusD-like_N"/>
</dbReference>
<dbReference type="InterPro" id="IPR012944">
    <property type="entry name" value="SusD_RagB_dom"/>
</dbReference>
<dbReference type="Pfam" id="PF14322">
    <property type="entry name" value="SusD-like_3"/>
    <property type="match status" value="1"/>
</dbReference>
<dbReference type="SUPFAM" id="SSF48452">
    <property type="entry name" value="TPR-like"/>
    <property type="match status" value="1"/>
</dbReference>
<comment type="caution">
    <text evidence="8">The sequence shown here is derived from an EMBL/GenBank/DDBJ whole genome shotgun (WGS) entry which is preliminary data.</text>
</comment>